<name>A0ABP8FD14_9BACT</name>
<keyword evidence="10" id="KW-1185">Reference proteome</keyword>
<dbReference type="PROSITE" id="PS01063">
    <property type="entry name" value="SIGMA70_ECF"/>
    <property type="match status" value="1"/>
</dbReference>
<keyword evidence="2 6" id="KW-0805">Transcription regulation</keyword>
<dbReference type="NCBIfam" id="TIGR02937">
    <property type="entry name" value="sigma70-ECF"/>
    <property type="match status" value="1"/>
</dbReference>
<dbReference type="InterPro" id="IPR036388">
    <property type="entry name" value="WH-like_DNA-bd_sf"/>
</dbReference>
<evidence type="ECO:0000313" key="9">
    <source>
        <dbReference type="EMBL" id="GAA4300784.1"/>
    </source>
</evidence>
<proteinExistence type="inferred from homology"/>
<dbReference type="Pfam" id="PF04542">
    <property type="entry name" value="Sigma70_r2"/>
    <property type="match status" value="1"/>
</dbReference>
<dbReference type="PANTHER" id="PTHR43133:SF51">
    <property type="entry name" value="RNA POLYMERASE SIGMA FACTOR"/>
    <property type="match status" value="1"/>
</dbReference>
<dbReference type="InterPro" id="IPR013325">
    <property type="entry name" value="RNA_pol_sigma_r2"/>
</dbReference>
<organism evidence="9 10">
    <name type="scientific">Nibribacter koreensis</name>
    <dbReference type="NCBI Taxonomy" id="1084519"/>
    <lineage>
        <taxon>Bacteria</taxon>
        <taxon>Pseudomonadati</taxon>
        <taxon>Bacteroidota</taxon>
        <taxon>Cytophagia</taxon>
        <taxon>Cytophagales</taxon>
        <taxon>Hymenobacteraceae</taxon>
        <taxon>Nibribacter</taxon>
    </lineage>
</organism>
<dbReference type="InterPro" id="IPR007627">
    <property type="entry name" value="RNA_pol_sigma70_r2"/>
</dbReference>
<evidence type="ECO:0000256" key="3">
    <source>
        <dbReference type="ARBA" id="ARBA00023082"/>
    </source>
</evidence>
<gene>
    <name evidence="9" type="ORF">GCM10023183_11290</name>
</gene>
<evidence type="ECO:0000259" key="7">
    <source>
        <dbReference type="Pfam" id="PF04542"/>
    </source>
</evidence>
<dbReference type="Pfam" id="PF08281">
    <property type="entry name" value="Sigma70_r4_2"/>
    <property type="match status" value="1"/>
</dbReference>
<accession>A0ABP8FD14</accession>
<reference evidence="10" key="1">
    <citation type="journal article" date="2019" name="Int. J. Syst. Evol. Microbiol.">
        <title>The Global Catalogue of Microorganisms (GCM) 10K type strain sequencing project: providing services to taxonomists for standard genome sequencing and annotation.</title>
        <authorList>
            <consortium name="The Broad Institute Genomics Platform"/>
            <consortium name="The Broad Institute Genome Sequencing Center for Infectious Disease"/>
            <person name="Wu L."/>
            <person name="Ma J."/>
        </authorList>
    </citation>
    <scope>NUCLEOTIDE SEQUENCE [LARGE SCALE GENOMIC DNA]</scope>
    <source>
        <strain evidence="10">JCM 17917</strain>
    </source>
</reference>
<feature type="domain" description="RNA polymerase sigma-70 region 2" evidence="7">
    <location>
        <begin position="50"/>
        <end position="117"/>
    </location>
</feature>
<dbReference type="InterPro" id="IPR014284">
    <property type="entry name" value="RNA_pol_sigma-70_dom"/>
</dbReference>
<evidence type="ECO:0000256" key="6">
    <source>
        <dbReference type="RuleBase" id="RU000716"/>
    </source>
</evidence>
<dbReference type="Gene3D" id="1.10.1740.10">
    <property type="match status" value="1"/>
</dbReference>
<dbReference type="Proteomes" id="UP001501844">
    <property type="component" value="Unassembled WGS sequence"/>
</dbReference>
<keyword evidence="3 6" id="KW-0731">Sigma factor</keyword>
<feature type="domain" description="RNA polymerase sigma factor 70 region 4 type 2" evidence="8">
    <location>
        <begin position="146"/>
        <end position="195"/>
    </location>
</feature>
<comment type="similarity">
    <text evidence="1 6">Belongs to the sigma-70 factor family. ECF subfamily.</text>
</comment>
<dbReference type="InterPro" id="IPR000838">
    <property type="entry name" value="RNA_pol_sigma70_ECF_CS"/>
</dbReference>
<dbReference type="PANTHER" id="PTHR43133">
    <property type="entry name" value="RNA POLYMERASE ECF-TYPE SIGMA FACTO"/>
    <property type="match status" value="1"/>
</dbReference>
<dbReference type="SUPFAM" id="SSF88659">
    <property type="entry name" value="Sigma3 and sigma4 domains of RNA polymerase sigma factors"/>
    <property type="match status" value="1"/>
</dbReference>
<evidence type="ECO:0000259" key="8">
    <source>
        <dbReference type="Pfam" id="PF08281"/>
    </source>
</evidence>
<dbReference type="InterPro" id="IPR013324">
    <property type="entry name" value="RNA_pol_sigma_r3/r4-like"/>
</dbReference>
<evidence type="ECO:0000313" key="10">
    <source>
        <dbReference type="Proteomes" id="UP001501844"/>
    </source>
</evidence>
<keyword evidence="5 6" id="KW-0804">Transcription</keyword>
<dbReference type="SUPFAM" id="SSF88946">
    <property type="entry name" value="Sigma2 domain of RNA polymerase sigma factors"/>
    <property type="match status" value="1"/>
</dbReference>
<evidence type="ECO:0000256" key="2">
    <source>
        <dbReference type="ARBA" id="ARBA00023015"/>
    </source>
</evidence>
<evidence type="ECO:0000256" key="5">
    <source>
        <dbReference type="ARBA" id="ARBA00023163"/>
    </source>
</evidence>
<keyword evidence="4 6" id="KW-0238">DNA-binding</keyword>
<evidence type="ECO:0000256" key="4">
    <source>
        <dbReference type="ARBA" id="ARBA00023125"/>
    </source>
</evidence>
<dbReference type="InterPro" id="IPR039425">
    <property type="entry name" value="RNA_pol_sigma-70-like"/>
</dbReference>
<evidence type="ECO:0000256" key="1">
    <source>
        <dbReference type="ARBA" id="ARBA00010641"/>
    </source>
</evidence>
<dbReference type="CDD" id="cd06171">
    <property type="entry name" value="Sigma70_r4"/>
    <property type="match status" value="1"/>
</dbReference>
<dbReference type="RefSeq" id="WP_345163373.1">
    <property type="nucleotide sequence ID" value="NZ_BAABGX010000001.1"/>
</dbReference>
<dbReference type="Gene3D" id="1.10.10.10">
    <property type="entry name" value="Winged helix-like DNA-binding domain superfamily/Winged helix DNA-binding domain"/>
    <property type="match status" value="1"/>
</dbReference>
<dbReference type="InterPro" id="IPR013249">
    <property type="entry name" value="RNA_pol_sigma70_r4_t2"/>
</dbReference>
<protein>
    <recommendedName>
        <fullName evidence="6">RNA polymerase sigma factor</fullName>
    </recommendedName>
</protein>
<comment type="caution">
    <text evidence="9">The sequence shown here is derived from an EMBL/GenBank/DDBJ whole genome shotgun (WGS) entry which is preliminary data.</text>
</comment>
<dbReference type="EMBL" id="BAABGX010000001">
    <property type="protein sequence ID" value="GAA4300784.1"/>
    <property type="molecule type" value="Genomic_DNA"/>
</dbReference>
<sequence>MAAFNLSCRLASKQYDVFIYQPIGMSELTDEQVLALFRDASTKDRAFTLLMDRYNVRIYWHIRRLVVTHEDAQDLLQETFINVYKHLHTFEGESKLYTWLYRVATNECLRLLKERKRFLASFQEIDEKLVHTLHDTTGPESDQILVQLQEAILRLPQKQRLVFNLRYYDDLPYDEISKILDCSVSTLKTNYHLASSKVKAFMMKEV</sequence>